<dbReference type="RefSeq" id="WP_243859727.1">
    <property type="nucleotide sequence ID" value="NZ_FOWW01000009.1"/>
</dbReference>
<evidence type="ECO:0000313" key="2">
    <source>
        <dbReference type="EMBL" id="SFQ54498.1"/>
    </source>
</evidence>
<dbReference type="STRING" id="587909.SAMN05421810_10972"/>
<dbReference type="InterPro" id="IPR012337">
    <property type="entry name" value="RNaseH-like_sf"/>
</dbReference>
<evidence type="ECO:0000259" key="1">
    <source>
        <dbReference type="PROSITE" id="PS50994"/>
    </source>
</evidence>
<accession>A0A1I5ZDI2</accession>
<dbReference type="AlphaFoldDB" id="A0A1I5ZDI2"/>
<dbReference type="PANTHER" id="PTHR46889">
    <property type="entry name" value="TRANSPOSASE INSF FOR INSERTION SEQUENCE IS3B-RELATED"/>
    <property type="match status" value="1"/>
</dbReference>
<dbReference type="EMBL" id="FOWW01000009">
    <property type="protein sequence ID" value="SFQ54498.1"/>
    <property type="molecule type" value="Genomic_DNA"/>
</dbReference>
<dbReference type="Pfam" id="PF13333">
    <property type="entry name" value="rve_2"/>
    <property type="match status" value="1"/>
</dbReference>
<dbReference type="SUPFAM" id="SSF53098">
    <property type="entry name" value="Ribonuclease H-like"/>
    <property type="match status" value="1"/>
</dbReference>
<sequence length="126" mass="14106">MLTALHHALRSRDVRAGELVHHSDKGAQYTALRFTQRLLEAGVAPSTGSTGDSFDNALAENLWSMLKVELVYWPGVTFATRAEADAALLRYIDGWYNPRHIQASLSGLSPDEYEDAYHRSQPDPHR</sequence>
<reference evidence="3" key="1">
    <citation type="submission" date="2016-10" db="EMBL/GenBank/DDBJ databases">
        <authorList>
            <person name="Varghese N."/>
            <person name="Submissions S."/>
        </authorList>
    </citation>
    <scope>NUCLEOTIDE SEQUENCE [LARGE SCALE GENOMIC DNA]</scope>
    <source>
        <strain evidence="3">CGMCC 4.5579</strain>
    </source>
</reference>
<protein>
    <submittedName>
        <fullName evidence="2">Putative transposase</fullName>
    </submittedName>
</protein>
<dbReference type="InterPro" id="IPR036397">
    <property type="entry name" value="RNaseH_sf"/>
</dbReference>
<dbReference type="PANTHER" id="PTHR46889:SF4">
    <property type="entry name" value="TRANSPOSASE INSO FOR INSERTION SEQUENCE ELEMENT IS911B-RELATED"/>
    <property type="match status" value="1"/>
</dbReference>
<proteinExistence type="predicted"/>
<evidence type="ECO:0000313" key="3">
    <source>
        <dbReference type="Proteomes" id="UP000198727"/>
    </source>
</evidence>
<dbReference type="PROSITE" id="PS50994">
    <property type="entry name" value="INTEGRASE"/>
    <property type="match status" value="1"/>
</dbReference>
<dbReference type="GO" id="GO:0003676">
    <property type="term" value="F:nucleic acid binding"/>
    <property type="evidence" value="ECO:0007669"/>
    <property type="project" value="InterPro"/>
</dbReference>
<dbReference type="InterPro" id="IPR050900">
    <property type="entry name" value="Transposase_IS3/IS150/IS904"/>
</dbReference>
<dbReference type="Gene3D" id="3.30.420.10">
    <property type="entry name" value="Ribonuclease H-like superfamily/Ribonuclease H"/>
    <property type="match status" value="1"/>
</dbReference>
<organism evidence="2 3">
    <name type="scientific">Amycolatopsis arida</name>
    <dbReference type="NCBI Taxonomy" id="587909"/>
    <lineage>
        <taxon>Bacteria</taxon>
        <taxon>Bacillati</taxon>
        <taxon>Actinomycetota</taxon>
        <taxon>Actinomycetes</taxon>
        <taxon>Pseudonocardiales</taxon>
        <taxon>Pseudonocardiaceae</taxon>
        <taxon>Amycolatopsis</taxon>
    </lineage>
</organism>
<dbReference type="Proteomes" id="UP000198727">
    <property type="component" value="Unassembled WGS sequence"/>
</dbReference>
<keyword evidence="3" id="KW-1185">Reference proteome</keyword>
<name>A0A1I5ZDI2_9PSEU</name>
<dbReference type="GO" id="GO:0015074">
    <property type="term" value="P:DNA integration"/>
    <property type="evidence" value="ECO:0007669"/>
    <property type="project" value="InterPro"/>
</dbReference>
<feature type="domain" description="Integrase catalytic" evidence="1">
    <location>
        <begin position="1"/>
        <end position="118"/>
    </location>
</feature>
<dbReference type="InterPro" id="IPR001584">
    <property type="entry name" value="Integrase_cat-core"/>
</dbReference>
<gene>
    <name evidence="2" type="ORF">SAMN05421810_10972</name>
</gene>